<feature type="domain" description="Rhodopsin" evidence="8">
    <location>
        <begin position="53"/>
        <end position="287"/>
    </location>
</feature>
<feature type="transmembrane region" description="Helical" evidence="7">
    <location>
        <begin position="152"/>
        <end position="170"/>
    </location>
</feature>
<dbReference type="GO" id="GO:0016020">
    <property type="term" value="C:membrane"/>
    <property type="evidence" value="ECO:0007669"/>
    <property type="project" value="UniProtKB-SubCell"/>
</dbReference>
<dbReference type="Pfam" id="PF20684">
    <property type="entry name" value="Fung_rhodopsin"/>
    <property type="match status" value="1"/>
</dbReference>
<reference evidence="9" key="1">
    <citation type="journal article" date="2020" name="Stud. Mycol.">
        <title>101 Dothideomycetes genomes: a test case for predicting lifestyles and emergence of pathogens.</title>
        <authorList>
            <person name="Haridas S."/>
            <person name="Albert R."/>
            <person name="Binder M."/>
            <person name="Bloem J."/>
            <person name="Labutti K."/>
            <person name="Salamov A."/>
            <person name="Andreopoulos B."/>
            <person name="Baker S."/>
            <person name="Barry K."/>
            <person name="Bills G."/>
            <person name="Bluhm B."/>
            <person name="Cannon C."/>
            <person name="Castanera R."/>
            <person name="Culley D."/>
            <person name="Daum C."/>
            <person name="Ezra D."/>
            <person name="Gonzalez J."/>
            <person name="Henrissat B."/>
            <person name="Kuo A."/>
            <person name="Liang C."/>
            <person name="Lipzen A."/>
            <person name="Lutzoni F."/>
            <person name="Magnuson J."/>
            <person name="Mondo S."/>
            <person name="Nolan M."/>
            <person name="Ohm R."/>
            <person name="Pangilinan J."/>
            <person name="Park H.-J."/>
            <person name="Ramirez L."/>
            <person name="Alfaro M."/>
            <person name="Sun H."/>
            <person name="Tritt A."/>
            <person name="Yoshinaga Y."/>
            <person name="Zwiers L.-H."/>
            <person name="Turgeon B."/>
            <person name="Goodwin S."/>
            <person name="Spatafora J."/>
            <person name="Crous P."/>
            <person name="Grigoriev I."/>
        </authorList>
    </citation>
    <scope>NUCLEOTIDE SEQUENCE</scope>
    <source>
        <strain evidence="9">Tuck. ex Michener</strain>
    </source>
</reference>
<organism evidence="9 10">
    <name type="scientific">Viridothelium virens</name>
    <name type="common">Speckled blister lichen</name>
    <name type="synonym">Trypethelium virens</name>
    <dbReference type="NCBI Taxonomy" id="1048519"/>
    <lineage>
        <taxon>Eukaryota</taxon>
        <taxon>Fungi</taxon>
        <taxon>Dikarya</taxon>
        <taxon>Ascomycota</taxon>
        <taxon>Pezizomycotina</taxon>
        <taxon>Dothideomycetes</taxon>
        <taxon>Dothideomycetes incertae sedis</taxon>
        <taxon>Trypetheliales</taxon>
        <taxon>Trypetheliaceae</taxon>
        <taxon>Viridothelium</taxon>
    </lineage>
</organism>
<proteinExistence type="inferred from homology"/>
<keyword evidence="4 7" id="KW-0472">Membrane</keyword>
<dbReference type="EMBL" id="ML991840">
    <property type="protein sequence ID" value="KAF2230506.1"/>
    <property type="molecule type" value="Genomic_DNA"/>
</dbReference>
<keyword evidence="2 7" id="KW-0812">Transmembrane</keyword>
<dbReference type="Proteomes" id="UP000800092">
    <property type="component" value="Unassembled WGS sequence"/>
</dbReference>
<feature type="transmembrane region" description="Helical" evidence="7">
    <location>
        <begin position="190"/>
        <end position="217"/>
    </location>
</feature>
<evidence type="ECO:0000256" key="7">
    <source>
        <dbReference type="SAM" id="Phobius"/>
    </source>
</evidence>
<evidence type="ECO:0000256" key="5">
    <source>
        <dbReference type="ARBA" id="ARBA00038359"/>
    </source>
</evidence>
<evidence type="ECO:0000256" key="2">
    <source>
        <dbReference type="ARBA" id="ARBA00022692"/>
    </source>
</evidence>
<comment type="similarity">
    <text evidence="5">Belongs to the SAT4 family.</text>
</comment>
<keyword evidence="3 7" id="KW-1133">Transmembrane helix</keyword>
<feature type="transmembrane region" description="Helical" evidence="7">
    <location>
        <begin position="229"/>
        <end position="252"/>
    </location>
</feature>
<evidence type="ECO:0000259" key="8">
    <source>
        <dbReference type="Pfam" id="PF20684"/>
    </source>
</evidence>
<dbReference type="PANTHER" id="PTHR33048">
    <property type="entry name" value="PTH11-LIKE INTEGRAL MEMBRANE PROTEIN (AFU_ORTHOLOGUE AFUA_5G11245)"/>
    <property type="match status" value="1"/>
</dbReference>
<dbReference type="InterPro" id="IPR052337">
    <property type="entry name" value="SAT4-like"/>
</dbReference>
<gene>
    <name evidence="9" type="ORF">EV356DRAFT_340296</name>
</gene>
<feature type="transmembrane region" description="Helical" evidence="7">
    <location>
        <begin position="38"/>
        <end position="55"/>
    </location>
</feature>
<dbReference type="AlphaFoldDB" id="A0A6A6GXH9"/>
<feature type="transmembrane region" description="Helical" evidence="7">
    <location>
        <begin position="67"/>
        <end position="85"/>
    </location>
</feature>
<feature type="transmembrane region" description="Helical" evidence="7">
    <location>
        <begin position="118"/>
        <end position="140"/>
    </location>
</feature>
<protein>
    <recommendedName>
        <fullName evidence="8">Rhodopsin domain-containing protein</fullName>
    </recommendedName>
</protein>
<name>A0A6A6GXH9_VIRVR</name>
<dbReference type="OrthoDB" id="5342292at2759"/>
<dbReference type="PANTHER" id="PTHR33048:SF160">
    <property type="entry name" value="SAT4 FAMILY MEMBRANE PROTEIN"/>
    <property type="match status" value="1"/>
</dbReference>
<accession>A0A6A6GXH9</accession>
<keyword evidence="10" id="KW-1185">Reference proteome</keyword>
<evidence type="ECO:0000256" key="4">
    <source>
        <dbReference type="ARBA" id="ARBA00023136"/>
    </source>
</evidence>
<feature type="compositionally biased region" description="Basic and acidic residues" evidence="6">
    <location>
        <begin position="313"/>
        <end position="325"/>
    </location>
</feature>
<dbReference type="InterPro" id="IPR049326">
    <property type="entry name" value="Rhodopsin_dom_fungi"/>
</dbReference>
<sequence length="400" mass="45172">MGVISTDTPSNVLPGLPPPPGTVPNFVNPYSIAGSLKATNILFIVLTSLTTLARIYTKLFIIKSYGWPDYTIVLAWLGLIIRIAVHWQNYQYGAGIHQWDVPITNLVSFAKVGYTSEVMYPIVLAITKISICLQFMNIFTPSYTRKYRLIQGFIFLNSSLFIASFFIALLQCNPRARAWNRTIPGTCLQYQHFIPAISIFNLVSDAFMLAFPIFCIWNLQMSRERKVGVLLIFLIGILALVASILFVIFSFLNNSSEDNTFVLTQVGHCTVGETSAGILVGNFICLPRFFRIYLSKIKNFLTIFSWGRRTNRQTHESDTPLDQRKYTPKSESSNYVELEDQHVRPAYPPTYDSPNFNSTASKVVISSPPKAQTSFNEGNHTSDRNGVWRSVLVEQDVHHV</sequence>
<evidence type="ECO:0000313" key="10">
    <source>
        <dbReference type="Proteomes" id="UP000800092"/>
    </source>
</evidence>
<evidence type="ECO:0000256" key="6">
    <source>
        <dbReference type="SAM" id="MobiDB-lite"/>
    </source>
</evidence>
<feature type="region of interest" description="Disordered" evidence="6">
    <location>
        <begin position="313"/>
        <end position="338"/>
    </location>
</feature>
<evidence type="ECO:0000313" key="9">
    <source>
        <dbReference type="EMBL" id="KAF2230506.1"/>
    </source>
</evidence>
<evidence type="ECO:0000256" key="1">
    <source>
        <dbReference type="ARBA" id="ARBA00004141"/>
    </source>
</evidence>
<evidence type="ECO:0000256" key="3">
    <source>
        <dbReference type="ARBA" id="ARBA00022989"/>
    </source>
</evidence>
<comment type="subcellular location">
    <subcellularLocation>
        <location evidence="1">Membrane</location>
        <topology evidence="1">Multi-pass membrane protein</topology>
    </subcellularLocation>
</comment>